<evidence type="ECO:0000313" key="9">
    <source>
        <dbReference type="Proteomes" id="UP000001396"/>
    </source>
</evidence>
<keyword evidence="8" id="KW-0808">Transferase</keyword>
<evidence type="ECO:0000313" key="8">
    <source>
        <dbReference type="EMBL" id="EFA74707.1"/>
    </source>
</evidence>
<feature type="transmembrane region" description="Helical" evidence="7">
    <location>
        <begin position="37"/>
        <end position="56"/>
    </location>
</feature>
<evidence type="ECO:0000256" key="4">
    <source>
        <dbReference type="ARBA" id="ARBA00022824"/>
    </source>
</evidence>
<keyword evidence="4 7" id="KW-0256">Endoplasmic reticulum</keyword>
<sequence>MFKRYQKVAIVTVVLFSLWLAILLDFIQLNLSPSLRSIIPVLPLYALVTFGSYSLGSISYNLLIMNDCKEAADSLFDVRI</sequence>
<name>D3BV65_HETP5</name>
<reference evidence="8 9" key="1">
    <citation type="journal article" date="2011" name="Genome Res.">
        <title>Phylogeny-wide analysis of social amoeba genomes highlights ancient origins for complex intercellular communication.</title>
        <authorList>
            <person name="Heidel A.J."/>
            <person name="Lawal H.M."/>
            <person name="Felder M."/>
            <person name="Schilde C."/>
            <person name="Helps N.R."/>
            <person name="Tunggal B."/>
            <person name="Rivero F."/>
            <person name="John U."/>
            <person name="Schleicher M."/>
            <person name="Eichinger L."/>
            <person name="Platzer M."/>
            <person name="Noegel A.A."/>
            <person name="Schaap P."/>
            <person name="Gloeckner G."/>
        </authorList>
    </citation>
    <scope>NUCLEOTIDE SEQUENCE [LARGE SCALE GENOMIC DNA]</scope>
    <source>
        <strain evidence="9">ATCC 26659 / Pp 5 / PN500</strain>
    </source>
</reference>
<dbReference type="UniPathway" id="UPA00378"/>
<dbReference type="GO" id="GO:0033185">
    <property type="term" value="C:dolichol-phosphate-mannose synthase complex"/>
    <property type="evidence" value="ECO:0007669"/>
    <property type="project" value="TreeGrafter"/>
</dbReference>
<evidence type="ECO:0000256" key="6">
    <source>
        <dbReference type="ARBA" id="ARBA00023136"/>
    </source>
</evidence>
<dbReference type="GO" id="GO:0006506">
    <property type="term" value="P:GPI anchor biosynthetic process"/>
    <property type="evidence" value="ECO:0007669"/>
    <property type="project" value="TreeGrafter"/>
</dbReference>
<dbReference type="GO" id="GO:0016757">
    <property type="term" value="F:glycosyltransferase activity"/>
    <property type="evidence" value="ECO:0007669"/>
    <property type="project" value="UniProtKB-KW"/>
</dbReference>
<dbReference type="OMA" id="KLMQWLF"/>
<dbReference type="STRING" id="670386.D3BV65"/>
<keyword evidence="3 7" id="KW-0812">Transmembrane</keyword>
<dbReference type="AlphaFoldDB" id="D3BV65"/>
<dbReference type="RefSeq" id="XP_020426841.1">
    <property type="nucleotide sequence ID" value="XM_020582286.1"/>
</dbReference>
<keyword evidence="9" id="KW-1185">Reference proteome</keyword>
<evidence type="ECO:0000256" key="3">
    <source>
        <dbReference type="ARBA" id="ARBA00022692"/>
    </source>
</evidence>
<proteinExistence type="inferred from homology"/>
<evidence type="ECO:0000256" key="1">
    <source>
        <dbReference type="ARBA" id="ARBA00004477"/>
    </source>
</evidence>
<keyword evidence="6 7" id="KW-0472">Membrane</keyword>
<dbReference type="Proteomes" id="UP000001396">
    <property type="component" value="Unassembled WGS sequence"/>
</dbReference>
<evidence type="ECO:0000256" key="5">
    <source>
        <dbReference type="ARBA" id="ARBA00022989"/>
    </source>
</evidence>
<keyword evidence="8" id="KW-0328">Glycosyltransferase</keyword>
<keyword evidence="5 7" id="KW-1133">Transmembrane helix</keyword>
<dbReference type="GO" id="GO:0005789">
    <property type="term" value="C:endoplasmic reticulum membrane"/>
    <property type="evidence" value="ECO:0007669"/>
    <property type="project" value="UniProtKB-SubCell"/>
</dbReference>
<comment type="similarity">
    <text evidence="2 7">Belongs to the DPM3 family.</text>
</comment>
<accession>D3BV65</accession>
<comment type="subcellular location">
    <subcellularLocation>
        <location evidence="1 7">Endoplasmic reticulum membrane</location>
        <topology evidence="1 7">Multi-pass membrane protein</topology>
    </subcellularLocation>
</comment>
<organism evidence="8 9">
    <name type="scientific">Heterostelium pallidum (strain ATCC 26659 / Pp 5 / PN500)</name>
    <name type="common">Cellular slime mold</name>
    <name type="synonym">Polysphondylium pallidum</name>
    <dbReference type="NCBI Taxonomy" id="670386"/>
    <lineage>
        <taxon>Eukaryota</taxon>
        <taxon>Amoebozoa</taxon>
        <taxon>Evosea</taxon>
        <taxon>Eumycetozoa</taxon>
        <taxon>Dictyostelia</taxon>
        <taxon>Acytosteliales</taxon>
        <taxon>Acytosteliaceae</taxon>
        <taxon>Heterostelium</taxon>
    </lineage>
</organism>
<feature type="transmembrane region" description="Helical" evidence="7">
    <location>
        <begin position="7"/>
        <end position="31"/>
    </location>
</feature>
<dbReference type="InParanoid" id="D3BV65"/>
<dbReference type="EMBL" id="ADBJ01000061">
    <property type="protein sequence ID" value="EFA74707.1"/>
    <property type="molecule type" value="Genomic_DNA"/>
</dbReference>
<dbReference type="GeneID" id="31367004"/>
<dbReference type="FunCoup" id="D3BV65">
    <property type="interactions" value="18"/>
</dbReference>
<gene>
    <name evidence="8" type="primary">dpm3</name>
    <name evidence="8" type="ORF">PPL_11536</name>
</gene>
<evidence type="ECO:0000256" key="7">
    <source>
        <dbReference type="RuleBase" id="RU365085"/>
    </source>
</evidence>
<evidence type="ECO:0000256" key="2">
    <source>
        <dbReference type="ARBA" id="ARBA00010430"/>
    </source>
</evidence>
<protein>
    <recommendedName>
        <fullName evidence="7">Dolichol-phosphate mannosyltransferase subunit 3</fullName>
    </recommendedName>
</protein>
<comment type="function">
    <text evidence="7">Stabilizer subunit of the dolichol-phosphate mannose (DPM) synthase complex; tethers catalytic subunit to the ER.</text>
</comment>
<dbReference type="Pfam" id="PF08285">
    <property type="entry name" value="DPM3"/>
    <property type="match status" value="1"/>
</dbReference>
<dbReference type="PANTHER" id="PTHR16433">
    <property type="entry name" value="DOLICHOL-PHOSPHATE MANNOSYLTRANSFERASE SUBUNIT 3"/>
    <property type="match status" value="1"/>
</dbReference>
<dbReference type="PANTHER" id="PTHR16433:SF0">
    <property type="entry name" value="DOLICHOL-PHOSPHATE MANNOSYLTRANSFERASE SUBUNIT 3"/>
    <property type="match status" value="1"/>
</dbReference>
<comment type="subunit">
    <text evidence="7">Component of the dolichol-phosphate mannose (DPM) synthase complex.</text>
</comment>
<comment type="pathway">
    <text evidence="7">Protein modification; protein glycosylation.</text>
</comment>
<dbReference type="InterPro" id="IPR013174">
    <property type="entry name" value="DPM3"/>
</dbReference>
<comment type="caution">
    <text evidence="8">The sequence shown here is derived from an EMBL/GenBank/DDBJ whole genome shotgun (WGS) entry which is preliminary data.</text>
</comment>